<evidence type="ECO:0000313" key="2">
    <source>
        <dbReference type="EMBL" id="EKA93120.1"/>
    </source>
</evidence>
<dbReference type="HOGENOM" id="CLU_2057984_0_0_0"/>
<dbReference type="RefSeq" id="WP_005968167.1">
    <property type="nucleotide sequence ID" value="NZ_JH815392.1"/>
</dbReference>
<gene>
    <name evidence="2" type="ORF">FPOG_02407</name>
</gene>
<accession>K1GIB1</accession>
<dbReference type="AlphaFoldDB" id="K1GIB1"/>
<feature type="transmembrane region" description="Helical" evidence="1">
    <location>
        <begin position="18"/>
        <end position="37"/>
    </location>
</feature>
<dbReference type="Proteomes" id="UP000005809">
    <property type="component" value="Unassembled WGS sequence"/>
</dbReference>
<comment type="caution">
    <text evidence="2">The sequence shown here is derived from an EMBL/GenBank/DDBJ whole genome shotgun (WGS) entry which is preliminary data.</text>
</comment>
<sequence length="125" mass="14608">MNNGNFLKEIINYLESNYLIFLIFYMLILMVQLFVLYKKSSKIRILLFLLHKIIAFVAIGYLLLYCKNILGFYLYVIGVVTLAFSCSIIKKEKIETLELFLIGDINLIIALILILYNMELLKVVK</sequence>
<dbReference type="PATRIC" id="fig|620833.3.peg.1613"/>
<reference evidence="2 3" key="1">
    <citation type="submission" date="2012-05" db="EMBL/GenBank/DDBJ databases">
        <title>The Genome Sequence of Fusobacterium periodontium Oral Taxon 201 Strain D10.</title>
        <authorList>
            <consortium name="The Broad Institute Genome Sequencing Platform"/>
            <consortium name="The Broad Institute Genome Sequencing Center for Infectious Disease"/>
            <person name="Earl A."/>
            <person name="Ward D."/>
            <person name="Feldgarden M."/>
            <person name="Gevers D."/>
            <person name="Strauss J."/>
            <person name="Sibley C."/>
            <person name="White A."/>
            <person name="Ambrose C.E."/>
            <person name="Allen-Vercoe E."/>
            <person name="Walker B."/>
            <person name="Young S.K."/>
            <person name="Zeng Q."/>
            <person name="Gargeya S."/>
            <person name="Fitzgerald M."/>
            <person name="Haas B."/>
            <person name="Abouelleil A."/>
            <person name="Alvarado L."/>
            <person name="Arachchi H.M."/>
            <person name="Berlin A.M."/>
            <person name="Chapman S.B."/>
            <person name="Goldberg J."/>
            <person name="Griggs A."/>
            <person name="Gujja S."/>
            <person name="Hansen M."/>
            <person name="Howarth C."/>
            <person name="Imamovic A."/>
            <person name="Larimer J."/>
            <person name="McCowan C."/>
            <person name="Montmayeur A."/>
            <person name="Murphy C."/>
            <person name="Neiman D."/>
            <person name="Pearson M."/>
            <person name="Priest M."/>
            <person name="Roberts A."/>
            <person name="Saif S."/>
            <person name="Shea T."/>
            <person name="Sisk P."/>
            <person name="Sykes S."/>
            <person name="Wortman J."/>
            <person name="Nusbaum C."/>
            <person name="Birren B."/>
        </authorList>
    </citation>
    <scope>NUCLEOTIDE SEQUENCE [LARGE SCALE GENOMIC DNA]</scope>
    <source>
        <strain evidence="2 3">D10</strain>
    </source>
</reference>
<evidence type="ECO:0000313" key="3">
    <source>
        <dbReference type="Proteomes" id="UP000005809"/>
    </source>
</evidence>
<protein>
    <submittedName>
        <fullName evidence="2">Uncharacterized protein</fullName>
    </submittedName>
</protein>
<evidence type="ECO:0000256" key="1">
    <source>
        <dbReference type="SAM" id="Phobius"/>
    </source>
</evidence>
<keyword evidence="1" id="KW-0812">Transmembrane</keyword>
<organism evidence="2 3">
    <name type="scientific">Fusobacterium periodonticum D10</name>
    <dbReference type="NCBI Taxonomy" id="620833"/>
    <lineage>
        <taxon>Bacteria</taxon>
        <taxon>Fusobacteriati</taxon>
        <taxon>Fusobacteriota</taxon>
        <taxon>Fusobacteriia</taxon>
        <taxon>Fusobacteriales</taxon>
        <taxon>Fusobacteriaceae</taxon>
        <taxon>Fusobacterium</taxon>
    </lineage>
</organism>
<keyword evidence="1" id="KW-1133">Transmembrane helix</keyword>
<keyword evidence="1" id="KW-0472">Membrane</keyword>
<feature type="transmembrane region" description="Helical" evidence="1">
    <location>
        <begin position="70"/>
        <end position="89"/>
    </location>
</feature>
<feature type="transmembrane region" description="Helical" evidence="1">
    <location>
        <begin position="96"/>
        <end position="116"/>
    </location>
</feature>
<name>K1GIB1_9FUSO</name>
<feature type="transmembrane region" description="Helical" evidence="1">
    <location>
        <begin position="44"/>
        <end position="64"/>
    </location>
</feature>
<proteinExistence type="predicted"/>
<dbReference type="EMBL" id="ACIF01000268">
    <property type="protein sequence ID" value="EKA93120.1"/>
    <property type="molecule type" value="Genomic_DNA"/>
</dbReference>